<protein>
    <submittedName>
        <fullName evidence="1">Uncharacterized membrane protein</fullName>
    </submittedName>
</protein>
<evidence type="ECO:0000313" key="2">
    <source>
        <dbReference type="Proteomes" id="UP000199771"/>
    </source>
</evidence>
<dbReference type="AlphaFoldDB" id="A0A1I2K7W3"/>
<name>A0A1I2K7W3_9GAMM</name>
<dbReference type="STRING" id="1076937.SAMN04488120_11448"/>
<reference evidence="1 2" key="1">
    <citation type="submission" date="2016-10" db="EMBL/GenBank/DDBJ databases">
        <authorList>
            <person name="de Groot N.N."/>
        </authorList>
    </citation>
    <scope>NUCLEOTIDE SEQUENCE [LARGE SCALE GENOMIC DNA]</scope>
    <source>
        <strain evidence="1 2">DSM 23609</strain>
    </source>
</reference>
<organism evidence="1 2">
    <name type="scientific">Fontimonas thermophila</name>
    <dbReference type="NCBI Taxonomy" id="1076937"/>
    <lineage>
        <taxon>Bacteria</taxon>
        <taxon>Pseudomonadati</taxon>
        <taxon>Pseudomonadota</taxon>
        <taxon>Gammaproteobacteria</taxon>
        <taxon>Nevskiales</taxon>
        <taxon>Nevskiaceae</taxon>
        <taxon>Fontimonas</taxon>
    </lineage>
</organism>
<dbReference type="Proteomes" id="UP000199771">
    <property type="component" value="Unassembled WGS sequence"/>
</dbReference>
<proteinExistence type="predicted"/>
<sequence>MSHPSWHTGRRQQRGAVAIVAAFALLAALAAVVLAIDVGRLYWAKRELQKQAVIAALDATRLVGGCSVDDTAPVETDPAVLTAEIQTLVDQILATSGLGETIRRRVDGNGQPAGVDLGVIQTDAQGQRRLASTSSEPPDAVRVTLERPFPTPILPLWPTRSDRLMVASATAEQAALGSFYVGSGLLSLNEGMLNALLSGLLGGNVNLRLVDYTGLAGVGVSLADLAIAIGLEVQDLSDPLVLDTQTPLLSDTIDGLADALSGQVSGAVTGLLRQLAAVARAGADATVPLGALFGPVGDTAADVPMVNLLDLLIALGAATHADAGGGVAPIRLPVGISIPGVSSLQVFLQVLEPPRFSGMGRAGIARAESAQIRLMVRLQVNALNTVSNALTLLLGGGLLGQVTVTPLNLGIDLEVAKAEAFLDRIRCPRSADPTLATELSARPAVAQLRLGTFSGSPATAPAITQGSAQLLGTTIKLLGGLISTIQVNLFLENAVTTTAGSGAARPLPHAVTEFTRIEDATQVPYWQAEGVPPDAPAADNPQTVGTTNILGGALSSLFASARITATDPAHPDASSSICLLKVLNVCTLSIPVGSLLNAVLNPVVALLGSILSPTGALVDSLLDPLLDMLGIDVGSATVTMNTVTVDTPRLVTTALP</sequence>
<accession>A0A1I2K7W3</accession>
<dbReference type="OrthoDB" id="7057808at2"/>
<evidence type="ECO:0000313" key="1">
    <source>
        <dbReference type="EMBL" id="SFF63212.1"/>
    </source>
</evidence>
<keyword evidence="2" id="KW-1185">Reference proteome</keyword>
<dbReference type="EMBL" id="FOOC01000014">
    <property type="protein sequence ID" value="SFF63212.1"/>
    <property type="molecule type" value="Genomic_DNA"/>
</dbReference>
<gene>
    <name evidence="1" type="ORF">SAMN04488120_11448</name>
</gene>